<dbReference type="EnsemblMetazoa" id="SMAR009588-RA">
    <property type="protein sequence ID" value="SMAR009588-PA"/>
    <property type="gene ID" value="SMAR009588"/>
</dbReference>
<keyword evidence="11" id="KW-1185">Reference proteome</keyword>
<evidence type="ECO:0000313" key="10">
    <source>
        <dbReference type="EnsemblMetazoa" id="SMAR009588-PA"/>
    </source>
</evidence>
<dbReference type="InterPro" id="IPR036317">
    <property type="entry name" value="Cullin_homology_sf"/>
</dbReference>
<sequence>MEIQTAEQLNTKCDKIRETSLKILRGESVPTSEWQEFNNNVREICIYHEEKIDEVFDTLKQDIISNINRTKEKITSINDQSLLEVYVDEWKQFYSACGFLSMGFQAMESEIYTISKIDLKKYDVRIFMLENWNEIIFSEIKNRVEKSLFELIDKERLNGNQEFDLRLLLGVRESFVNLGVVDRADKLYNYRETFEKDYMNAMREFYRIQISDYINRDENFIEYLILTIGKEEAKGKKYLEPDYELEEVLTQCLADVFVSPFKDIFLIEFSRCIHRKDVEKLRFVYFYMNLVFDDSSMHDLLEENIVSICLSEIIDIVDIIPLDLSKYVEKIGDLFNRFYKMVKIVFNDDPTFVISRNKAFNRVVVDDSSKCPELANFCDTLLRKTVLSKKLGLGPSGNVENMLKNVILLVEHIGNKDIFMIYYKSHLARRLILETSADCKHEKMMIEGLKAVMPPEYVNKVVKMFDDVDTSRVLNQDFKKLDRFKDSFFSIKILNSWIWGREISDEISVSLPVELKNYFSEMEVFYLRNCHGRKFSWYHQMSHGTVRFVSLMGVFDLDVTIFQLAVLFALDVDGRISFDELRLATNLSDVELKKTIWSILSVPLMKHKVIICYPEVKAVDGFQNETFFGVNDDFSLIRNGKCLTRGKVNLMGRLQFSR</sequence>
<dbReference type="InterPro" id="IPR059120">
    <property type="entry name" value="Cullin-like_AB"/>
</dbReference>
<dbReference type="GO" id="GO:0031625">
    <property type="term" value="F:ubiquitin protein ligase binding"/>
    <property type="evidence" value="ECO:0007669"/>
    <property type="project" value="InterPro"/>
</dbReference>
<dbReference type="FunFam" id="3.30.230.130:FF:000004">
    <property type="entry name" value="Cullin 5"/>
    <property type="match status" value="1"/>
</dbReference>
<dbReference type="AlphaFoldDB" id="T1J7E6"/>
<reference evidence="10" key="2">
    <citation type="submission" date="2015-02" db="UniProtKB">
        <authorList>
            <consortium name="EnsemblMetazoa"/>
        </authorList>
    </citation>
    <scope>IDENTIFICATION</scope>
</reference>
<reference evidence="11" key="1">
    <citation type="submission" date="2011-05" db="EMBL/GenBank/DDBJ databases">
        <authorList>
            <person name="Richards S.R."/>
            <person name="Qu J."/>
            <person name="Jiang H."/>
            <person name="Jhangiani S.N."/>
            <person name="Agravi P."/>
            <person name="Goodspeed R."/>
            <person name="Gross S."/>
            <person name="Mandapat C."/>
            <person name="Jackson L."/>
            <person name="Mathew T."/>
            <person name="Pu L."/>
            <person name="Thornton R."/>
            <person name="Saada N."/>
            <person name="Wilczek-Boney K.B."/>
            <person name="Lee S."/>
            <person name="Kovar C."/>
            <person name="Wu Y."/>
            <person name="Scherer S.E."/>
            <person name="Worley K.C."/>
            <person name="Muzny D.M."/>
            <person name="Gibbs R."/>
        </authorList>
    </citation>
    <scope>NUCLEOTIDE SEQUENCE</scope>
    <source>
        <strain evidence="11">Brora</strain>
    </source>
</reference>
<evidence type="ECO:0000259" key="9">
    <source>
        <dbReference type="PROSITE" id="PS50069"/>
    </source>
</evidence>
<keyword evidence="4" id="KW-0833">Ubl conjugation pathway</keyword>
<keyword evidence="3" id="KW-1017">Isopeptide bond</keyword>
<evidence type="ECO:0000256" key="4">
    <source>
        <dbReference type="ARBA" id="ARBA00022786"/>
    </source>
</evidence>
<dbReference type="eggNOG" id="KOG2285">
    <property type="taxonomic scope" value="Eukaryota"/>
</dbReference>
<evidence type="ECO:0000313" key="11">
    <source>
        <dbReference type="Proteomes" id="UP000014500"/>
    </source>
</evidence>
<dbReference type="OMA" id="HLISHPC"/>
<dbReference type="PROSITE" id="PS50069">
    <property type="entry name" value="CULLIN_2"/>
    <property type="match status" value="1"/>
</dbReference>
<feature type="domain" description="Cullin family profile" evidence="9">
    <location>
        <begin position="374"/>
        <end position="600"/>
    </location>
</feature>
<evidence type="ECO:0000256" key="8">
    <source>
        <dbReference type="RuleBase" id="RU003829"/>
    </source>
</evidence>
<dbReference type="HOGENOM" id="CLU_004747_5_0_1"/>
<evidence type="ECO:0000256" key="5">
    <source>
        <dbReference type="ARBA" id="ARBA00022843"/>
    </source>
</evidence>
<dbReference type="EMBL" id="JH431924">
    <property type="status" value="NOT_ANNOTATED_CDS"/>
    <property type="molecule type" value="Genomic_DNA"/>
</dbReference>
<dbReference type="SMART" id="SM00182">
    <property type="entry name" value="CULLIN"/>
    <property type="match status" value="1"/>
</dbReference>
<dbReference type="FunFam" id="1.20.1310.10:FF:000014">
    <property type="entry name" value="Cullin 5"/>
    <property type="match status" value="1"/>
</dbReference>
<dbReference type="InterPro" id="IPR045093">
    <property type="entry name" value="Cullin"/>
</dbReference>
<comment type="pathway">
    <text evidence="1">Protein modification; protein ubiquitination.</text>
</comment>
<accession>T1J7E6</accession>
<evidence type="ECO:0000256" key="7">
    <source>
        <dbReference type="PROSITE-ProRule" id="PRU00330"/>
    </source>
</evidence>
<dbReference type="InterPro" id="IPR016159">
    <property type="entry name" value="Cullin_repeat-like_dom_sf"/>
</dbReference>
<dbReference type="PhylomeDB" id="T1J7E6"/>
<protein>
    <recommendedName>
        <fullName evidence="6">Cullin-5</fullName>
    </recommendedName>
</protein>
<dbReference type="GO" id="GO:0006511">
    <property type="term" value="P:ubiquitin-dependent protein catabolic process"/>
    <property type="evidence" value="ECO:0007669"/>
    <property type="project" value="InterPro"/>
</dbReference>
<evidence type="ECO:0000256" key="2">
    <source>
        <dbReference type="ARBA" id="ARBA00006019"/>
    </source>
</evidence>
<organism evidence="10 11">
    <name type="scientific">Strigamia maritima</name>
    <name type="common">European centipede</name>
    <name type="synonym">Geophilus maritimus</name>
    <dbReference type="NCBI Taxonomy" id="126957"/>
    <lineage>
        <taxon>Eukaryota</taxon>
        <taxon>Metazoa</taxon>
        <taxon>Ecdysozoa</taxon>
        <taxon>Arthropoda</taxon>
        <taxon>Myriapoda</taxon>
        <taxon>Chilopoda</taxon>
        <taxon>Pleurostigmophora</taxon>
        <taxon>Geophilomorpha</taxon>
        <taxon>Linotaeniidae</taxon>
        <taxon>Strigamia</taxon>
    </lineage>
</organism>
<dbReference type="InterPro" id="IPR001373">
    <property type="entry name" value="Cullin_N"/>
</dbReference>
<dbReference type="InterPro" id="IPR016158">
    <property type="entry name" value="Cullin_homology"/>
</dbReference>
<comment type="similarity">
    <text evidence="2 7 8">Belongs to the cullin family.</text>
</comment>
<dbReference type="Gene3D" id="3.30.230.130">
    <property type="entry name" value="Cullin, Chain C, Domain 2"/>
    <property type="match status" value="1"/>
</dbReference>
<dbReference type="Pfam" id="PF26557">
    <property type="entry name" value="Cullin_AB"/>
    <property type="match status" value="1"/>
</dbReference>
<evidence type="ECO:0000256" key="6">
    <source>
        <dbReference type="ARBA" id="ARBA00040451"/>
    </source>
</evidence>
<name>T1J7E6_STRMM</name>
<evidence type="ECO:0000256" key="1">
    <source>
        <dbReference type="ARBA" id="ARBA00004906"/>
    </source>
</evidence>
<dbReference type="Pfam" id="PF00888">
    <property type="entry name" value="Cullin"/>
    <property type="match status" value="1"/>
</dbReference>
<dbReference type="PANTHER" id="PTHR11932">
    <property type="entry name" value="CULLIN"/>
    <property type="match status" value="1"/>
</dbReference>
<dbReference type="SUPFAM" id="SSF75632">
    <property type="entry name" value="Cullin homology domain"/>
    <property type="match status" value="1"/>
</dbReference>
<proteinExistence type="inferred from homology"/>
<dbReference type="Gene3D" id="1.20.1310.10">
    <property type="entry name" value="Cullin Repeats"/>
    <property type="match status" value="4"/>
</dbReference>
<keyword evidence="5" id="KW-0832">Ubl conjugation</keyword>
<dbReference type="STRING" id="126957.T1J7E6"/>
<evidence type="ECO:0000256" key="3">
    <source>
        <dbReference type="ARBA" id="ARBA00022499"/>
    </source>
</evidence>
<dbReference type="Proteomes" id="UP000014500">
    <property type="component" value="Unassembled WGS sequence"/>
</dbReference>
<dbReference type="SUPFAM" id="SSF74788">
    <property type="entry name" value="Cullin repeat-like"/>
    <property type="match status" value="1"/>
</dbReference>